<accession>A0ABS1P3C6</accession>
<dbReference type="RefSeq" id="WP_201820140.1">
    <property type="nucleotide sequence ID" value="NZ_JAERRH010000007.1"/>
</dbReference>
<dbReference type="Proteomes" id="UP000621386">
    <property type="component" value="Unassembled WGS sequence"/>
</dbReference>
<gene>
    <name evidence="2" type="ORF">JK361_20025</name>
</gene>
<dbReference type="InterPro" id="IPR037401">
    <property type="entry name" value="SnoaL-like"/>
</dbReference>
<proteinExistence type="predicted"/>
<feature type="domain" description="SnoaL-like" evidence="1">
    <location>
        <begin position="19"/>
        <end position="145"/>
    </location>
</feature>
<comment type="caution">
    <text evidence="2">The sequence shown here is derived from an EMBL/GenBank/DDBJ whole genome shotgun (WGS) entry which is preliminary data.</text>
</comment>
<keyword evidence="3" id="KW-1185">Reference proteome</keyword>
<dbReference type="SUPFAM" id="SSF54427">
    <property type="entry name" value="NTF2-like"/>
    <property type="match status" value="1"/>
</dbReference>
<dbReference type="Gene3D" id="3.10.450.50">
    <property type="match status" value="1"/>
</dbReference>
<dbReference type="EMBL" id="JAERRH010000007">
    <property type="protein sequence ID" value="MBL1106864.1"/>
    <property type="molecule type" value="Genomic_DNA"/>
</dbReference>
<protein>
    <submittedName>
        <fullName evidence="2">Nuclear transport factor 2 family protein</fullName>
    </submittedName>
</protein>
<name>A0ABS1P3C6_9ACTN</name>
<evidence type="ECO:0000313" key="2">
    <source>
        <dbReference type="EMBL" id="MBL1106864.1"/>
    </source>
</evidence>
<dbReference type="Pfam" id="PF13577">
    <property type="entry name" value="SnoaL_4"/>
    <property type="match status" value="1"/>
</dbReference>
<organism evidence="2 3">
    <name type="scientific">Streptomyces musisoli</name>
    <dbReference type="NCBI Taxonomy" id="2802280"/>
    <lineage>
        <taxon>Bacteria</taxon>
        <taxon>Bacillati</taxon>
        <taxon>Actinomycetota</taxon>
        <taxon>Actinomycetes</taxon>
        <taxon>Kitasatosporales</taxon>
        <taxon>Streptomycetaceae</taxon>
        <taxon>Streptomyces</taxon>
    </lineage>
</organism>
<sequence length="154" mass="16886">MTTLTATAPAVDPSLFAQLYAEVQQFYAHHFHLLDAGAAEEWAATFTEDGFFHPETLPVPVSGRAALAAGVRRTHDELAAEGVQRRHWHGMVSVVPREGAEVLDVRCYALIFSTPRGGSAALRMTCVCEDVLVRVDGAWQVKERRVTRDDQPAG</sequence>
<evidence type="ECO:0000313" key="3">
    <source>
        <dbReference type="Proteomes" id="UP000621386"/>
    </source>
</evidence>
<evidence type="ECO:0000259" key="1">
    <source>
        <dbReference type="Pfam" id="PF13577"/>
    </source>
</evidence>
<dbReference type="CDD" id="cd00531">
    <property type="entry name" value="NTF2_like"/>
    <property type="match status" value="1"/>
</dbReference>
<dbReference type="InterPro" id="IPR032710">
    <property type="entry name" value="NTF2-like_dom_sf"/>
</dbReference>
<reference evidence="2 3" key="1">
    <citation type="submission" date="2021-01" db="EMBL/GenBank/DDBJ databases">
        <title>WGS of actinomycetes isolated from Thailand.</title>
        <authorList>
            <person name="Thawai C."/>
        </authorList>
    </citation>
    <scope>NUCLEOTIDE SEQUENCE [LARGE SCALE GENOMIC DNA]</scope>
    <source>
        <strain evidence="2 3">CH5-8</strain>
    </source>
</reference>